<evidence type="ECO:0000313" key="1">
    <source>
        <dbReference type="EMBL" id="KAJ8869228.1"/>
    </source>
</evidence>
<protein>
    <submittedName>
        <fullName evidence="1">Uncharacterized protein</fullName>
    </submittedName>
</protein>
<gene>
    <name evidence="1" type="ORF">PR048_030800</name>
</gene>
<organism evidence="1 2">
    <name type="scientific">Dryococelus australis</name>
    <dbReference type="NCBI Taxonomy" id="614101"/>
    <lineage>
        <taxon>Eukaryota</taxon>
        <taxon>Metazoa</taxon>
        <taxon>Ecdysozoa</taxon>
        <taxon>Arthropoda</taxon>
        <taxon>Hexapoda</taxon>
        <taxon>Insecta</taxon>
        <taxon>Pterygota</taxon>
        <taxon>Neoptera</taxon>
        <taxon>Polyneoptera</taxon>
        <taxon>Phasmatodea</taxon>
        <taxon>Verophasmatodea</taxon>
        <taxon>Anareolatae</taxon>
        <taxon>Phasmatidae</taxon>
        <taxon>Eurycanthinae</taxon>
        <taxon>Dryococelus</taxon>
    </lineage>
</organism>
<keyword evidence="2" id="KW-1185">Reference proteome</keyword>
<sequence length="888" mass="98507">MLPIDWAASWRVREQVLIGERRFSMMLKAVHDKITHLESRRARFDSRPCRSINFRMRESRRTIPLVGGFSRVSPVSSRSFVPALLHTHFASLSSALKTSICFSSPAKVLIPDNSSVTCKQSFAEYRKLQQRDTAPNSCAFDLTVAFACPAVSRALVALPGSIFTLIAATSTMRLSRQRARQMVLSAGGPRAGPPSSEARWRPEPPLTRAYIPPEFVCHNSGSADRGRPASHISSLHGKPLLWPAAANNCRVDSMTKFTWEELANMHFMYGAARCTNLRPRAPAEIPKPRNPSTWDVCPRSCEPMSLKRGESIEQRWNESAGEREIALRKPADRRHRPARFPLEKIRERPRRESNPVRHYFPAELYHIYRASSPTVCFSPVSDHMRLDSCWQWLTPYAGGGLERFPLLKKDRAVSGNPLRLCPGETLGAWIEPWSGPALGNTEPADYESTVGDVSIAKEVRVVSTSDLACCQAAHVILRFAQTRSRSAACVLLAMRAGGRGGGGCHATTHSPHGNHFAGPKRYCINPPSLNPRHCTQPGFQPLRRRLGRSPVHVGQVHNPYGSGWLTRPGTPGEASSCLCLTSAGLVRPEPNTFFPSEVAQLLPFWIEFVGVMSSNSDTAILISVLTRSPEITPGEYWNDSLPQAMVSIHWLLETIRRHLPVGPLYWRLVAQPLRLYYRLKASLGHAHKFLANSGSHSSLQRLGVCTSKTTRISQVPSHGRIPRSPFSEQLAPFLLTSLSTEDYSALEAWCLQGRNCNPYRYKVVSGVVWTNRTMVSSNTDTNRTDILAVVDIVPFLTLIGATVAERLACPPSTKVSRVQSPAGSPDFRKWESCRTMPLVDGFSRGSPASPAPSILRRSIFTSITLISSQDLAAKSHPNLFTHSYTYAH</sequence>
<reference evidence="1 2" key="1">
    <citation type="submission" date="2023-02" db="EMBL/GenBank/DDBJ databases">
        <title>LHISI_Scaffold_Assembly.</title>
        <authorList>
            <person name="Stuart O.P."/>
            <person name="Cleave R."/>
            <person name="Magrath M.J.L."/>
            <person name="Mikheyev A.S."/>
        </authorList>
    </citation>
    <scope>NUCLEOTIDE SEQUENCE [LARGE SCALE GENOMIC DNA]</scope>
    <source>
        <strain evidence="1">Daus_M_001</strain>
        <tissue evidence="1">Leg muscle</tissue>
    </source>
</reference>
<dbReference type="Proteomes" id="UP001159363">
    <property type="component" value="Chromosome 13"/>
</dbReference>
<comment type="caution">
    <text evidence="1">The sequence shown here is derived from an EMBL/GenBank/DDBJ whole genome shotgun (WGS) entry which is preliminary data.</text>
</comment>
<dbReference type="EMBL" id="JARBHB010000014">
    <property type="protein sequence ID" value="KAJ8869228.1"/>
    <property type="molecule type" value="Genomic_DNA"/>
</dbReference>
<name>A0ABQ9G9Y9_9NEOP</name>
<accession>A0ABQ9G9Y9</accession>
<proteinExistence type="predicted"/>
<evidence type="ECO:0000313" key="2">
    <source>
        <dbReference type="Proteomes" id="UP001159363"/>
    </source>
</evidence>